<dbReference type="AlphaFoldDB" id="A0A7C4Q9C4"/>
<sequence length="1178" mass="134688">MEVDAAMEEGAKQLRVLLLGSPRVFYDEQEIHIKRRLLRALFFYLASQPDPVGRSVLMDLLWPEESEEDARRHIREALSKLRAELPEPSLIVATQDHVRLDSEQVYVDLLEYQALLEQVRPYLQRGMHTPLPEAIYQQMVKAVNLWRGTEFLAGANLPSTDGLDHWLSLTSQSLSYSFQNLLETLSEHCAISGDLENAVHWIRKAIQLDEENPDLYYQLIQWLYDLGRRSEALGECDRIRHVYESLGERLPTILNNLCQRIREAADFPPSQMVTPWHNMLTLQLPFVGRKKLLTDLKLALQRGGVEMIWGEGGAGKSRLVFEFYQSLQPAPRLLLAAGFSHLSELPYQPLIDLLRHSVTVEEWHQLDSVWVSYLTTLLPELPSLRPDVSPPVEISLSLQHQQIAEAFLQLFRILSRRQRLLLFVDDAQWCDELTFHVLAYLLDHRLFSQRGLLVVAARPEEPNPALERFLSQSQIPWMVHHSKLELLNRDEISELVRLALGKPAPDELIDRLALETGGNPLFVLETLRAVLDFNLNVNQLKVIPHLPLASSIHALARERLRLLEPQTRQALVTAAVIGNAFPLRVLQTAAQLDIEECVRVIEELERTHLIRPMVSKDHSRQYAFIHDKIREVLLFELSPARLQLLNLRVAEAYMALEESAAYAERIASHFELAGENLRAFQYWLFTAENAIAHHQTQAAERAFRREEKILPRIETELTEGHLYRLYAQWGEFCCRQNQLEQAEQNYAALLRFGELRYSPLLIGTAYSGLARVAGLRQQARLALAQLEHAIPFLRQSGSPYEMIEAGNRRADFLTQLLRHQEAIYSLENVLEMAGSIHDQRTSRVVAEAQAKLAYNYLLLAQPERARAAAQQALESSLSVAGLAFRIDALMWLALSEYLLAEFNPAMQHCEEAIEMAQAVGDEMRLAYLLTIRGNIRLYRGALEGAWQDSEQAIRLMEGGKNDDILARAICIQGDLLTFLRDYESAVEYYRRGLEISRNPISAMECLFRLGTGLVLNGQPENGFPFLHKSIELSRESRLEIIRLPAQMGEVLSRALDPNRQLDTQTVDELKNEVEQHGLTALSLIYYWIAAQLVRDEDSGRAIEHGRQLIRRGRELGILWAEIAGLELILGLPISLEERQERLRELNGLMGYLGDQARAVGLNDCYIRLRERLDSRIIL</sequence>
<protein>
    <recommendedName>
        <fullName evidence="4">Bacterial transcriptional activator domain-containing protein</fullName>
    </recommendedName>
</protein>
<feature type="repeat" description="TPR" evidence="3">
    <location>
        <begin position="966"/>
        <end position="999"/>
    </location>
</feature>
<dbReference type="Gene3D" id="1.25.40.10">
    <property type="entry name" value="Tetratricopeptide repeat domain"/>
    <property type="match status" value="3"/>
</dbReference>
<dbReference type="GO" id="GO:0004016">
    <property type="term" value="F:adenylate cyclase activity"/>
    <property type="evidence" value="ECO:0007669"/>
    <property type="project" value="TreeGrafter"/>
</dbReference>
<dbReference type="SUPFAM" id="SSF52540">
    <property type="entry name" value="P-loop containing nucleoside triphosphate hydrolases"/>
    <property type="match status" value="1"/>
</dbReference>
<dbReference type="GO" id="GO:0003677">
    <property type="term" value="F:DNA binding"/>
    <property type="evidence" value="ECO:0007669"/>
    <property type="project" value="InterPro"/>
</dbReference>
<dbReference type="GO" id="GO:0006355">
    <property type="term" value="P:regulation of DNA-templated transcription"/>
    <property type="evidence" value="ECO:0007669"/>
    <property type="project" value="InterPro"/>
</dbReference>
<dbReference type="SUPFAM" id="SSF46894">
    <property type="entry name" value="C-terminal effector domain of the bipartite response regulators"/>
    <property type="match status" value="1"/>
</dbReference>
<dbReference type="Gene3D" id="1.10.10.10">
    <property type="entry name" value="Winged helix-like DNA-binding domain superfamily/Winged helix DNA-binding domain"/>
    <property type="match status" value="1"/>
</dbReference>
<dbReference type="InterPro" id="IPR019734">
    <property type="entry name" value="TPR_rpt"/>
</dbReference>
<organism evidence="5">
    <name type="scientific">Bellilinea caldifistulae</name>
    <dbReference type="NCBI Taxonomy" id="360411"/>
    <lineage>
        <taxon>Bacteria</taxon>
        <taxon>Bacillati</taxon>
        <taxon>Chloroflexota</taxon>
        <taxon>Anaerolineae</taxon>
        <taxon>Anaerolineales</taxon>
        <taxon>Anaerolineaceae</taxon>
        <taxon>Bellilinea</taxon>
    </lineage>
</organism>
<dbReference type="PROSITE" id="PS50005">
    <property type="entry name" value="TPR"/>
    <property type="match status" value="1"/>
</dbReference>
<dbReference type="SMART" id="SM00028">
    <property type="entry name" value="TPR"/>
    <property type="match status" value="7"/>
</dbReference>
<dbReference type="InterPro" id="IPR036388">
    <property type="entry name" value="WH-like_DNA-bd_sf"/>
</dbReference>
<dbReference type="InterPro" id="IPR027417">
    <property type="entry name" value="P-loop_NTPase"/>
</dbReference>
<keyword evidence="3" id="KW-0802">TPR repeat</keyword>
<dbReference type="SMART" id="SM01043">
    <property type="entry name" value="BTAD"/>
    <property type="match status" value="1"/>
</dbReference>
<dbReference type="GO" id="GO:0005737">
    <property type="term" value="C:cytoplasm"/>
    <property type="evidence" value="ECO:0007669"/>
    <property type="project" value="TreeGrafter"/>
</dbReference>
<evidence type="ECO:0000259" key="4">
    <source>
        <dbReference type="SMART" id="SM01043"/>
    </source>
</evidence>
<dbReference type="InterPro" id="IPR005158">
    <property type="entry name" value="BTAD"/>
</dbReference>
<dbReference type="InterPro" id="IPR016032">
    <property type="entry name" value="Sig_transdc_resp-reg_C-effctor"/>
</dbReference>
<dbReference type="Gene3D" id="3.40.50.300">
    <property type="entry name" value="P-loop containing nucleotide triphosphate hydrolases"/>
    <property type="match status" value="1"/>
</dbReference>
<dbReference type="PANTHER" id="PTHR16305">
    <property type="entry name" value="TESTICULAR SOLUBLE ADENYLYL CYCLASE"/>
    <property type="match status" value="1"/>
</dbReference>
<dbReference type="GO" id="GO:0005524">
    <property type="term" value="F:ATP binding"/>
    <property type="evidence" value="ECO:0007669"/>
    <property type="project" value="UniProtKB-KW"/>
</dbReference>
<proteinExistence type="predicted"/>
<dbReference type="Pfam" id="PF13181">
    <property type="entry name" value="TPR_8"/>
    <property type="match status" value="1"/>
</dbReference>
<accession>A0A7C4Q9C4</accession>
<keyword evidence="1" id="KW-0547">Nucleotide-binding</keyword>
<keyword evidence="2" id="KW-0067">ATP-binding</keyword>
<evidence type="ECO:0000256" key="2">
    <source>
        <dbReference type="ARBA" id="ARBA00022840"/>
    </source>
</evidence>
<dbReference type="Pfam" id="PF03704">
    <property type="entry name" value="BTAD"/>
    <property type="match status" value="1"/>
</dbReference>
<name>A0A7C4Q9C4_9CHLR</name>
<evidence type="ECO:0000256" key="1">
    <source>
        <dbReference type="ARBA" id="ARBA00022741"/>
    </source>
</evidence>
<dbReference type="SUPFAM" id="SSF48452">
    <property type="entry name" value="TPR-like"/>
    <property type="match status" value="3"/>
</dbReference>
<feature type="domain" description="Bacterial transcriptional activator" evidence="4">
    <location>
        <begin position="107"/>
        <end position="262"/>
    </location>
</feature>
<dbReference type="Pfam" id="PF13191">
    <property type="entry name" value="AAA_16"/>
    <property type="match status" value="1"/>
</dbReference>
<evidence type="ECO:0000256" key="3">
    <source>
        <dbReference type="PROSITE-ProRule" id="PRU00339"/>
    </source>
</evidence>
<evidence type="ECO:0000313" key="5">
    <source>
        <dbReference type="EMBL" id="HGS87614.1"/>
    </source>
</evidence>
<dbReference type="InterPro" id="IPR041664">
    <property type="entry name" value="AAA_16"/>
</dbReference>
<dbReference type="InterPro" id="IPR011990">
    <property type="entry name" value="TPR-like_helical_dom_sf"/>
</dbReference>
<comment type="caution">
    <text evidence="5">The sequence shown here is derived from an EMBL/GenBank/DDBJ whole genome shotgun (WGS) entry which is preliminary data.</text>
</comment>
<dbReference type="PANTHER" id="PTHR16305:SF28">
    <property type="entry name" value="GUANYLATE CYCLASE DOMAIN-CONTAINING PROTEIN"/>
    <property type="match status" value="1"/>
</dbReference>
<reference evidence="5" key="1">
    <citation type="journal article" date="2020" name="mSystems">
        <title>Genome- and Community-Level Interaction Insights into Carbon Utilization and Element Cycling Functions of Hydrothermarchaeota in Hydrothermal Sediment.</title>
        <authorList>
            <person name="Zhou Z."/>
            <person name="Liu Y."/>
            <person name="Xu W."/>
            <person name="Pan J."/>
            <person name="Luo Z.H."/>
            <person name="Li M."/>
        </authorList>
    </citation>
    <scope>NUCLEOTIDE SEQUENCE [LARGE SCALE GENOMIC DNA]</scope>
    <source>
        <strain evidence="5">SpSt-556</strain>
    </source>
</reference>
<dbReference type="EMBL" id="DSXR01000083">
    <property type="protein sequence ID" value="HGS87614.1"/>
    <property type="molecule type" value="Genomic_DNA"/>
</dbReference>
<gene>
    <name evidence="5" type="ORF">ENT17_08330</name>
</gene>